<evidence type="ECO:0000259" key="5">
    <source>
        <dbReference type="PROSITE" id="PS51635"/>
    </source>
</evidence>
<keyword evidence="3 4" id="KW-0443">Lipid metabolism</keyword>
<evidence type="ECO:0000256" key="3">
    <source>
        <dbReference type="ARBA" id="ARBA00023098"/>
    </source>
</evidence>
<dbReference type="PANTHER" id="PTHR14226">
    <property type="entry name" value="NEUROPATHY TARGET ESTERASE/SWISS CHEESE D.MELANOGASTER"/>
    <property type="match status" value="1"/>
</dbReference>
<dbReference type="Gene3D" id="3.40.1090.10">
    <property type="entry name" value="Cytosolic phospholipase A2 catalytic domain"/>
    <property type="match status" value="1"/>
</dbReference>
<dbReference type="Pfam" id="PF01734">
    <property type="entry name" value="Patatin"/>
    <property type="match status" value="1"/>
</dbReference>
<dbReference type="GO" id="GO:0016787">
    <property type="term" value="F:hydrolase activity"/>
    <property type="evidence" value="ECO:0007669"/>
    <property type="project" value="UniProtKB-UniRule"/>
</dbReference>
<evidence type="ECO:0000256" key="1">
    <source>
        <dbReference type="ARBA" id="ARBA00022801"/>
    </source>
</evidence>
<feature type="active site" description="Nucleophile" evidence="4">
    <location>
        <position position="38"/>
    </location>
</feature>
<feature type="active site" description="Proton acceptor" evidence="4">
    <location>
        <position position="150"/>
    </location>
</feature>
<keyword evidence="2 4" id="KW-0442">Lipid degradation</keyword>
<keyword evidence="7" id="KW-1185">Reference proteome</keyword>
<dbReference type="RefSeq" id="WP_130963785.1">
    <property type="nucleotide sequence ID" value="NZ_SIRT01000004.1"/>
</dbReference>
<dbReference type="SUPFAM" id="SSF52151">
    <property type="entry name" value="FabD/lysophospholipase-like"/>
    <property type="match status" value="1"/>
</dbReference>
<dbReference type="PANTHER" id="PTHR14226:SF29">
    <property type="entry name" value="NEUROPATHY TARGET ESTERASE SWS"/>
    <property type="match status" value="1"/>
</dbReference>
<dbReference type="CDD" id="cd07205">
    <property type="entry name" value="Pat_PNPLA6_PNPLA7_NTE1_like"/>
    <property type="match status" value="1"/>
</dbReference>
<dbReference type="AlphaFoldDB" id="A0A4V2JA64"/>
<dbReference type="Proteomes" id="UP000291142">
    <property type="component" value="Unassembled WGS sequence"/>
</dbReference>
<proteinExistence type="predicted"/>
<feature type="short sequence motif" description="GXSXG" evidence="4">
    <location>
        <begin position="36"/>
        <end position="40"/>
    </location>
</feature>
<evidence type="ECO:0000256" key="4">
    <source>
        <dbReference type="PROSITE-ProRule" id="PRU01161"/>
    </source>
</evidence>
<name>A0A4V2JA64_9FLAO</name>
<dbReference type="InterPro" id="IPR050301">
    <property type="entry name" value="NTE"/>
</dbReference>
<protein>
    <submittedName>
        <fullName evidence="6">Patatin</fullName>
    </submittedName>
</protein>
<dbReference type="EMBL" id="SIRT01000004">
    <property type="protein sequence ID" value="TBN04315.1"/>
    <property type="molecule type" value="Genomic_DNA"/>
</dbReference>
<evidence type="ECO:0000313" key="7">
    <source>
        <dbReference type="Proteomes" id="UP000291142"/>
    </source>
</evidence>
<evidence type="ECO:0000313" key="6">
    <source>
        <dbReference type="EMBL" id="TBN04315.1"/>
    </source>
</evidence>
<dbReference type="GO" id="GO:0016042">
    <property type="term" value="P:lipid catabolic process"/>
    <property type="evidence" value="ECO:0007669"/>
    <property type="project" value="UniProtKB-UniRule"/>
</dbReference>
<gene>
    <name evidence="6" type="ORF">EYD45_06765</name>
</gene>
<feature type="short sequence motif" description="DGA/G" evidence="4">
    <location>
        <begin position="150"/>
        <end position="152"/>
    </location>
</feature>
<organism evidence="6 7">
    <name type="scientific">Hyunsoonleella flava</name>
    <dbReference type="NCBI Taxonomy" id="2527939"/>
    <lineage>
        <taxon>Bacteria</taxon>
        <taxon>Pseudomonadati</taxon>
        <taxon>Bacteroidota</taxon>
        <taxon>Flavobacteriia</taxon>
        <taxon>Flavobacteriales</taxon>
        <taxon>Flavobacteriaceae</taxon>
    </lineage>
</organism>
<accession>A0A4V2JA64</accession>
<comment type="caution">
    <text evidence="6">The sequence shown here is derived from an EMBL/GenBank/DDBJ whole genome shotgun (WGS) entry which is preliminary data.</text>
</comment>
<evidence type="ECO:0000256" key="2">
    <source>
        <dbReference type="ARBA" id="ARBA00022963"/>
    </source>
</evidence>
<reference evidence="6 7" key="1">
    <citation type="submission" date="2019-02" db="EMBL/GenBank/DDBJ databases">
        <title>Hyunsoonleella sp., isolated from marine sediment.</title>
        <authorList>
            <person name="Liu B.-T."/>
        </authorList>
    </citation>
    <scope>NUCLEOTIDE SEQUENCE [LARGE SCALE GENOMIC DNA]</scope>
    <source>
        <strain evidence="6 7">T58</strain>
    </source>
</reference>
<dbReference type="OrthoDB" id="9770965at2"/>
<sequence>MKIGLVLSGGGARGVAHIGVIKALEEYQILPTHITGSSAGAIVGALYAYGYNWEDIFSFFKNIQILNIKKYAIGKPGFIDAEKFYVDFKGYIKEDNFSALKKSLTITATDILNGNLKTFSSGELIKPLLASAAVPGVFSPVKINDSYYVDGGVLNNFPIEFLQSHCDTIIGSYANWVNEISVKDLKHSHQVIERAFKIQSVKKDYAKFNYCDVIVVPKALSRFGTFDKKHLDEILNIGYNATKEVLTKNVLLKLNGPHKTIG</sequence>
<dbReference type="InterPro" id="IPR016035">
    <property type="entry name" value="Acyl_Trfase/lysoPLipase"/>
</dbReference>
<dbReference type="InterPro" id="IPR002641">
    <property type="entry name" value="PNPLA_dom"/>
</dbReference>
<dbReference type="PROSITE" id="PS51635">
    <property type="entry name" value="PNPLA"/>
    <property type="match status" value="1"/>
</dbReference>
<keyword evidence="1 4" id="KW-0378">Hydrolase</keyword>
<feature type="domain" description="PNPLA" evidence="5">
    <location>
        <begin position="5"/>
        <end position="163"/>
    </location>
</feature>
<feature type="short sequence motif" description="GXGXXG" evidence="4">
    <location>
        <begin position="9"/>
        <end position="14"/>
    </location>
</feature>